<proteinExistence type="predicted"/>
<evidence type="ECO:0000256" key="2">
    <source>
        <dbReference type="PROSITE-ProRule" id="PRU00335"/>
    </source>
</evidence>
<dbReference type="Proteomes" id="UP001595914">
    <property type="component" value="Unassembled WGS sequence"/>
</dbReference>
<keyword evidence="1 2" id="KW-0238">DNA-binding</keyword>
<dbReference type="SUPFAM" id="SSF46689">
    <property type="entry name" value="Homeodomain-like"/>
    <property type="match status" value="1"/>
</dbReference>
<dbReference type="PROSITE" id="PS50977">
    <property type="entry name" value="HTH_TETR_2"/>
    <property type="match status" value="1"/>
</dbReference>
<comment type="caution">
    <text evidence="4">The sequence shown here is derived from an EMBL/GenBank/DDBJ whole genome shotgun (WGS) entry which is preliminary data.</text>
</comment>
<dbReference type="InterPro" id="IPR009057">
    <property type="entry name" value="Homeodomain-like_sf"/>
</dbReference>
<keyword evidence="5" id="KW-1185">Reference proteome</keyword>
<organism evidence="4 5">
    <name type="scientific">Rhodococcus kronopolitis</name>
    <dbReference type="NCBI Taxonomy" id="1460226"/>
    <lineage>
        <taxon>Bacteria</taxon>
        <taxon>Bacillati</taxon>
        <taxon>Actinomycetota</taxon>
        <taxon>Actinomycetes</taxon>
        <taxon>Mycobacteriales</taxon>
        <taxon>Nocardiaceae</taxon>
        <taxon>Rhodococcus</taxon>
    </lineage>
</organism>
<evidence type="ECO:0000313" key="4">
    <source>
        <dbReference type="EMBL" id="MFC4602990.1"/>
    </source>
</evidence>
<evidence type="ECO:0000313" key="5">
    <source>
        <dbReference type="Proteomes" id="UP001595914"/>
    </source>
</evidence>
<sequence length="197" mass="21855">MTTRPGPVAVVPAATAEQAMLDAARAEFERYGIRRTNMDDVAKRAGISRSTLYRRFPNKDALVEMLILREAGLFFDQLDVVARELDPARAVVECFARGIELTREIPLLGRILESEPELMVEVATRTEGAPIAVTSVRVAATLRHSGAEMPEEDLLAVSEILIRVAMSLMLLPHGQLDTADPAAVRRYAERYLARLVW</sequence>
<reference evidence="5" key="1">
    <citation type="journal article" date="2019" name="Int. J. Syst. Evol. Microbiol.">
        <title>The Global Catalogue of Microorganisms (GCM) 10K type strain sequencing project: providing services to taxonomists for standard genome sequencing and annotation.</title>
        <authorList>
            <consortium name="The Broad Institute Genomics Platform"/>
            <consortium name="The Broad Institute Genome Sequencing Center for Infectious Disease"/>
            <person name="Wu L."/>
            <person name="Ma J."/>
        </authorList>
    </citation>
    <scope>NUCLEOTIDE SEQUENCE [LARGE SCALE GENOMIC DNA]</scope>
    <source>
        <strain evidence="5">CCUG 54520</strain>
    </source>
</reference>
<dbReference type="Pfam" id="PF18556">
    <property type="entry name" value="TetR_C_35"/>
    <property type="match status" value="1"/>
</dbReference>
<accession>A0ABV9FQ56</accession>
<dbReference type="PANTHER" id="PTHR30055">
    <property type="entry name" value="HTH-TYPE TRANSCRIPTIONAL REGULATOR RUTR"/>
    <property type="match status" value="1"/>
</dbReference>
<protein>
    <submittedName>
        <fullName evidence="4">TetR/AcrR family transcriptional regulator</fullName>
    </submittedName>
</protein>
<feature type="domain" description="HTH tetR-type" evidence="3">
    <location>
        <begin position="14"/>
        <end position="74"/>
    </location>
</feature>
<name>A0ABV9FQ56_9NOCA</name>
<dbReference type="Pfam" id="PF00440">
    <property type="entry name" value="TetR_N"/>
    <property type="match status" value="1"/>
</dbReference>
<dbReference type="PRINTS" id="PR00455">
    <property type="entry name" value="HTHTETR"/>
</dbReference>
<dbReference type="InterPro" id="IPR001647">
    <property type="entry name" value="HTH_TetR"/>
</dbReference>
<dbReference type="InterPro" id="IPR040611">
    <property type="entry name" value="AlkX_C"/>
</dbReference>
<evidence type="ECO:0000259" key="3">
    <source>
        <dbReference type="PROSITE" id="PS50977"/>
    </source>
</evidence>
<gene>
    <name evidence="4" type="ORF">ACFO6S_04740</name>
</gene>
<feature type="DNA-binding region" description="H-T-H motif" evidence="2">
    <location>
        <begin position="37"/>
        <end position="56"/>
    </location>
</feature>
<dbReference type="InterPro" id="IPR050109">
    <property type="entry name" value="HTH-type_TetR-like_transc_reg"/>
</dbReference>
<dbReference type="PANTHER" id="PTHR30055:SF223">
    <property type="entry name" value="HTH-TYPE TRANSCRIPTIONAL REGULATOR UIDR"/>
    <property type="match status" value="1"/>
</dbReference>
<dbReference type="Gene3D" id="1.10.357.10">
    <property type="entry name" value="Tetracycline Repressor, domain 2"/>
    <property type="match status" value="1"/>
</dbReference>
<dbReference type="RefSeq" id="WP_378414618.1">
    <property type="nucleotide sequence ID" value="NZ_JBHSFO010000002.1"/>
</dbReference>
<dbReference type="EMBL" id="JBHSFO010000002">
    <property type="protein sequence ID" value="MFC4602990.1"/>
    <property type="molecule type" value="Genomic_DNA"/>
</dbReference>
<evidence type="ECO:0000256" key="1">
    <source>
        <dbReference type="ARBA" id="ARBA00023125"/>
    </source>
</evidence>